<gene>
    <name evidence="12" type="ORF">FYJ39_17170</name>
</gene>
<dbReference type="GO" id="GO:0009002">
    <property type="term" value="F:serine-type D-Ala-D-Ala carboxypeptidase activity"/>
    <property type="evidence" value="ECO:0007669"/>
    <property type="project" value="InterPro"/>
</dbReference>
<name>A0A7X2TER8_9CLOT</name>
<reference evidence="12 13" key="1">
    <citation type="submission" date="2019-08" db="EMBL/GenBank/DDBJ databases">
        <title>In-depth cultivation of the pig gut microbiome towards novel bacterial diversity and tailored functional studies.</title>
        <authorList>
            <person name="Wylensek D."/>
            <person name="Hitch T.C.A."/>
            <person name="Clavel T."/>
        </authorList>
    </citation>
    <scope>NUCLEOTIDE SEQUENCE [LARGE SCALE GENOMIC DNA]</scope>
    <source>
        <strain evidence="12 13">WCA-389-WT-23D1</strain>
    </source>
</reference>
<sequence length="489" mass="54017">MRKIGCMLLSLILILNFSLVTALARPEWPKDTGVQSEAGIVMDIDSGAVIFAQDIHSLRAPASITKLLTALVVIEHTKDLEAQVTFSRDAVYNVESGSGNKFGLDTGDSMTVRECLNLMVLQSSNQAANALAEYVAGSRSAFVDMMNEKLKEVGCVDGSQFANPSGLNDDNQRVSAYDMALIARAVFQNPLALEICSTKRAFIPATVNNPEGVSCSIEHQLVKNNENPDSEYYFPAAKAGKTGWTSQAGQTLVTYAEKDGRRLVAVTLKSTEKTHYSDTMTILDFAFKRFKNARVRDNEIEYVTGTEPVLIDGTAYEPSELMFDEAAVITLPEDARFTDAEKSLETKLPQKHPKGAVARLNYIYNEREIGSAWLLSTGQNTVDALATPGELTGNDGSEAGNTGAKAEGALHSSQFKIPRRMMLAAGILVCFGLLSEAGIIILRKKRRKERERQNELRQKRRARLAEIGFTEEEFDRLLEERRRRRDEES</sequence>
<evidence type="ECO:0000313" key="12">
    <source>
        <dbReference type="EMBL" id="MSS38216.1"/>
    </source>
</evidence>
<evidence type="ECO:0000256" key="4">
    <source>
        <dbReference type="ARBA" id="ARBA00022960"/>
    </source>
</evidence>
<dbReference type="AlphaFoldDB" id="A0A7X2TER8"/>
<evidence type="ECO:0000259" key="11">
    <source>
        <dbReference type="Pfam" id="PF00768"/>
    </source>
</evidence>
<comment type="caution">
    <text evidence="12">The sequence shown here is derived from an EMBL/GenBank/DDBJ whole genome shotgun (WGS) entry which is preliminary data.</text>
</comment>
<keyword evidence="12" id="KW-0645">Protease</keyword>
<feature type="active site" description="Acyl-ester intermediate" evidence="7">
    <location>
        <position position="63"/>
    </location>
</feature>
<evidence type="ECO:0000256" key="1">
    <source>
        <dbReference type="ARBA" id="ARBA00007164"/>
    </source>
</evidence>
<dbReference type="GO" id="GO:0006508">
    <property type="term" value="P:proteolysis"/>
    <property type="evidence" value="ECO:0007669"/>
    <property type="project" value="InterPro"/>
</dbReference>
<feature type="active site" description="Proton acceptor" evidence="7">
    <location>
        <position position="66"/>
    </location>
</feature>
<dbReference type="InterPro" id="IPR001967">
    <property type="entry name" value="Peptidase_S11_N"/>
</dbReference>
<evidence type="ECO:0000256" key="5">
    <source>
        <dbReference type="ARBA" id="ARBA00022984"/>
    </source>
</evidence>
<dbReference type="PANTHER" id="PTHR21581">
    <property type="entry name" value="D-ALANYL-D-ALANINE CARBOXYPEPTIDASE"/>
    <property type="match status" value="1"/>
</dbReference>
<proteinExistence type="inferred from homology"/>
<keyword evidence="10" id="KW-1133">Transmembrane helix</keyword>
<feature type="domain" description="Peptidase S11 D-alanyl-D-alanine carboxypeptidase A N-terminal" evidence="11">
    <location>
        <begin position="33"/>
        <end position="269"/>
    </location>
</feature>
<comment type="similarity">
    <text evidence="1 9">Belongs to the peptidase S11 family.</text>
</comment>
<keyword evidence="2" id="KW-0732">Signal</keyword>
<dbReference type="Gene3D" id="3.40.710.10">
    <property type="entry name" value="DD-peptidase/beta-lactamase superfamily"/>
    <property type="match status" value="1"/>
</dbReference>
<dbReference type="PANTHER" id="PTHR21581:SF6">
    <property type="entry name" value="TRAFFICKING PROTEIN PARTICLE COMPLEX SUBUNIT 12"/>
    <property type="match status" value="1"/>
</dbReference>
<keyword evidence="5" id="KW-0573">Peptidoglycan synthesis</keyword>
<evidence type="ECO:0000256" key="8">
    <source>
        <dbReference type="PIRSR" id="PIRSR618044-2"/>
    </source>
</evidence>
<evidence type="ECO:0000256" key="6">
    <source>
        <dbReference type="ARBA" id="ARBA00023316"/>
    </source>
</evidence>
<dbReference type="GO" id="GO:0008360">
    <property type="term" value="P:regulation of cell shape"/>
    <property type="evidence" value="ECO:0007669"/>
    <property type="project" value="UniProtKB-KW"/>
</dbReference>
<evidence type="ECO:0000256" key="10">
    <source>
        <dbReference type="SAM" id="Phobius"/>
    </source>
</evidence>
<dbReference type="EMBL" id="VUMD01000020">
    <property type="protein sequence ID" value="MSS38216.1"/>
    <property type="molecule type" value="Genomic_DNA"/>
</dbReference>
<keyword evidence="12" id="KW-0121">Carboxypeptidase</keyword>
<evidence type="ECO:0000256" key="2">
    <source>
        <dbReference type="ARBA" id="ARBA00022729"/>
    </source>
</evidence>
<dbReference type="SUPFAM" id="SSF56601">
    <property type="entry name" value="beta-lactamase/transpeptidase-like"/>
    <property type="match status" value="1"/>
</dbReference>
<evidence type="ECO:0000256" key="7">
    <source>
        <dbReference type="PIRSR" id="PIRSR618044-1"/>
    </source>
</evidence>
<keyword evidence="10" id="KW-0472">Membrane</keyword>
<dbReference type="Pfam" id="PF00768">
    <property type="entry name" value="Peptidase_S11"/>
    <property type="match status" value="1"/>
</dbReference>
<keyword evidence="10" id="KW-0812">Transmembrane</keyword>
<protein>
    <submittedName>
        <fullName evidence="12">D-alanyl-D-alanine carboxypeptidase</fullName>
    </submittedName>
</protein>
<dbReference type="InterPro" id="IPR018044">
    <property type="entry name" value="Peptidase_S11"/>
</dbReference>
<organism evidence="12 13">
    <name type="scientific">Clostridium porci</name>
    <dbReference type="NCBI Taxonomy" id="2605778"/>
    <lineage>
        <taxon>Bacteria</taxon>
        <taxon>Bacillati</taxon>
        <taxon>Bacillota</taxon>
        <taxon>Clostridia</taxon>
        <taxon>Eubacteriales</taxon>
        <taxon>Clostridiaceae</taxon>
        <taxon>Clostridium</taxon>
    </lineage>
</organism>
<dbReference type="GO" id="GO:0009252">
    <property type="term" value="P:peptidoglycan biosynthetic process"/>
    <property type="evidence" value="ECO:0007669"/>
    <property type="project" value="UniProtKB-KW"/>
</dbReference>
<keyword evidence="6" id="KW-0961">Cell wall biogenesis/degradation</keyword>
<accession>A0A7X2TER8</accession>
<dbReference type="GO" id="GO:0071555">
    <property type="term" value="P:cell wall organization"/>
    <property type="evidence" value="ECO:0007669"/>
    <property type="project" value="UniProtKB-KW"/>
</dbReference>
<evidence type="ECO:0000256" key="3">
    <source>
        <dbReference type="ARBA" id="ARBA00022801"/>
    </source>
</evidence>
<dbReference type="InterPro" id="IPR012338">
    <property type="entry name" value="Beta-lactam/transpept-like"/>
</dbReference>
<feature type="transmembrane region" description="Helical" evidence="10">
    <location>
        <begin position="421"/>
        <end position="442"/>
    </location>
</feature>
<evidence type="ECO:0000256" key="9">
    <source>
        <dbReference type="RuleBase" id="RU004016"/>
    </source>
</evidence>
<dbReference type="PRINTS" id="PR00725">
    <property type="entry name" value="DADACBPTASE1"/>
</dbReference>
<evidence type="ECO:0000313" key="13">
    <source>
        <dbReference type="Proteomes" id="UP000429958"/>
    </source>
</evidence>
<keyword evidence="13" id="KW-1185">Reference proteome</keyword>
<dbReference type="RefSeq" id="WP_154473656.1">
    <property type="nucleotide sequence ID" value="NZ_VUMD01000020.1"/>
</dbReference>
<feature type="active site" evidence="7">
    <location>
        <position position="123"/>
    </location>
</feature>
<feature type="binding site" evidence="8">
    <location>
        <position position="241"/>
    </location>
    <ligand>
        <name>substrate</name>
    </ligand>
</feature>
<keyword evidence="4" id="KW-0133">Cell shape</keyword>
<dbReference type="Proteomes" id="UP000429958">
    <property type="component" value="Unassembled WGS sequence"/>
</dbReference>
<keyword evidence="3" id="KW-0378">Hydrolase</keyword>